<evidence type="ECO:0000313" key="4">
    <source>
        <dbReference type="EMBL" id="MRX80472.1"/>
    </source>
</evidence>
<name>A0A7K0G9Z8_9ACTN</name>
<dbReference type="InterPro" id="IPR051396">
    <property type="entry name" value="Bact_Antivir_Def_Nuclease"/>
</dbReference>
<comment type="caution">
    <text evidence="4">The sequence shown here is derived from an EMBL/GenBank/DDBJ whole genome shotgun (WGS) entry which is preliminary data.</text>
</comment>
<dbReference type="InterPro" id="IPR034139">
    <property type="entry name" value="TOPRIM_OLD"/>
</dbReference>
<accession>A0A7K0G9Z8</accession>
<evidence type="ECO:0000313" key="5">
    <source>
        <dbReference type="Proteomes" id="UP000470010"/>
    </source>
</evidence>
<protein>
    <submittedName>
        <fullName evidence="4">AAA family ATPase</fullName>
    </submittedName>
</protein>
<keyword evidence="5" id="KW-1185">Reference proteome</keyword>
<dbReference type="CDD" id="cd01026">
    <property type="entry name" value="TOPRIM_OLD"/>
    <property type="match status" value="1"/>
</dbReference>
<evidence type="ECO:0000259" key="1">
    <source>
        <dbReference type="Pfam" id="PF13304"/>
    </source>
</evidence>
<dbReference type="Gene3D" id="3.40.50.300">
    <property type="entry name" value="P-loop containing nucleotide triphosphate hydrolases"/>
    <property type="match status" value="2"/>
</dbReference>
<dbReference type="Pfam" id="PF13476">
    <property type="entry name" value="AAA_23"/>
    <property type="match status" value="1"/>
</dbReference>
<feature type="domain" description="OLD protein-like TOPRIM" evidence="3">
    <location>
        <begin position="463"/>
        <end position="527"/>
    </location>
</feature>
<dbReference type="InterPro" id="IPR003959">
    <property type="entry name" value="ATPase_AAA_core"/>
</dbReference>
<dbReference type="InterPro" id="IPR038729">
    <property type="entry name" value="Rad50/SbcC_AAA"/>
</dbReference>
<dbReference type="GO" id="GO:0006302">
    <property type="term" value="P:double-strand break repair"/>
    <property type="evidence" value="ECO:0007669"/>
    <property type="project" value="InterPro"/>
</dbReference>
<gene>
    <name evidence="4" type="ORF">GJE22_07720</name>
</gene>
<dbReference type="PANTHER" id="PTHR43581">
    <property type="entry name" value="ATP/GTP PHOSPHATASE"/>
    <property type="match status" value="1"/>
</dbReference>
<proteinExistence type="predicted"/>
<dbReference type="PANTHER" id="PTHR43581:SF4">
    <property type="entry name" value="ATP_GTP PHOSPHATASE"/>
    <property type="match status" value="1"/>
</dbReference>
<reference evidence="5" key="1">
    <citation type="submission" date="2019-08" db="EMBL/GenBank/DDBJ databases">
        <title>Arthrobacter sp. nov., isolated from plateau pika and Tibetan wild ass.</title>
        <authorList>
            <person name="Ge Y."/>
        </authorList>
    </citation>
    <scope>NUCLEOTIDE SEQUENCE [LARGE SCALE GENOMIC DNA]</scope>
    <source>
        <strain evidence="5">HF-1365</strain>
    </source>
</reference>
<evidence type="ECO:0000259" key="3">
    <source>
        <dbReference type="Pfam" id="PF20469"/>
    </source>
</evidence>
<dbReference type="InterPro" id="IPR027417">
    <property type="entry name" value="P-loop_NTPase"/>
</dbReference>
<dbReference type="GO" id="GO:0005524">
    <property type="term" value="F:ATP binding"/>
    <property type="evidence" value="ECO:0007669"/>
    <property type="project" value="InterPro"/>
</dbReference>
<dbReference type="SUPFAM" id="SSF52540">
    <property type="entry name" value="P-loop containing nucleoside triphosphate hydrolases"/>
    <property type="match status" value="1"/>
</dbReference>
<feature type="domain" description="ATPase AAA-type core" evidence="1">
    <location>
        <begin position="346"/>
        <end position="420"/>
    </location>
</feature>
<evidence type="ECO:0000259" key="2">
    <source>
        <dbReference type="Pfam" id="PF13476"/>
    </source>
</evidence>
<dbReference type="Proteomes" id="UP000470010">
    <property type="component" value="Unassembled WGS sequence"/>
</dbReference>
<feature type="domain" description="Rad50/SbcC-type AAA" evidence="2">
    <location>
        <begin position="93"/>
        <end position="155"/>
    </location>
</feature>
<dbReference type="Pfam" id="PF13304">
    <property type="entry name" value="AAA_21"/>
    <property type="match status" value="1"/>
</dbReference>
<dbReference type="GO" id="GO:0016887">
    <property type="term" value="F:ATP hydrolysis activity"/>
    <property type="evidence" value="ECO:0007669"/>
    <property type="project" value="InterPro"/>
</dbReference>
<dbReference type="EMBL" id="VTFZ01000010">
    <property type="protein sequence ID" value="MRX80472.1"/>
    <property type="molecule type" value="Genomic_DNA"/>
</dbReference>
<sequence length="637" mass="70767">MPALELMECPSLFTISIIYDWADTFMRRAGAIMSLPEELVRPPDQRQIDISAPTATYRTIIACFDKIRETAKTGNFTGNRASIPGGPASMIRELRISGFRILKDFVWEPKEGLNILVGANSAGKSTVLDAIELVTRGSIRGQGARRSLSPDWFNKDIVDAFFQELGGPLEGINVPEIKIVAVFSEDRRLARITGANDPDKKFKDAPGIYITYSVSPNLLPQFLEECRSIKEAGGPFVLPTDYYDCSWHIFQGDPIVRRPNGVSCTRIDTMPEPRSRAVDAYTKSYVGEELDDDKKFEVASRFRQVYAQVDRDILAGITVNCSGRGDLGLQIDRSPRTDWTNSIVLHRDGLPLYALGSAEQTLTKCAVSLENADSESILLLEEPECHLSYSWLNDLVGVIADAASEDRQIFVTTHSPFVLNRLGLDSLSVMAEGNSPSRITNLSKDTVSYFKRLSGYDTLRIVLADKAVLVEGPTDELVFDWAFRKVRGKLPHEKGIDVIECGTSHKRLLEFASALGKGRVAALRDNDEEDPDYWAGLAKPHLSNVRAFFCGALEGGKTIEPQMIEANKDKLQTLASIVRKRGNSTDKLDEFMTNNKTEWALRLLEADRSESEVLDIPSYILNAINFIDPAPESAENE</sequence>
<dbReference type="Pfam" id="PF20469">
    <property type="entry name" value="OLD-like_TOPRIM"/>
    <property type="match status" value="1"/>
</dbReference>
<dbReference type="AlphaFoldDB" id="A0A7K0G9Z8"/>
<organism evidence="4 5">
    <name type="scientific">Enorma shizhengliae</name>
    <dbReference type="NCBI Taxonomy" id="2606615"/>
    <lineage>
        <taxon>Bacteria</taxon>
        <taxon>Bacillati</taxon>
        <taxon>Actinomycetota</taxon>
        <taxon>Coriobacteriia</taxon>
        <taxon>Coriobacteriales</taxon>
        <taxon>Coriobacteriaceae</taxon>
        <taxon>Enorma</taxon>
    </lineage>
</organism>